<name>A0A2I0XJL5_9ASPA</name>
<dbReference type="Proteomes" id="UP000233837">
    <property type="component" value="Unassembled WGS sequence"/>
</dbReference>
<reference evidence="2 3" key="1">
    <citation type="journal article" date="2016" name="Sci. Rep.">
        <title>The Dendrobium catenatum Lindl. genome sequence provides insights into polysaccharide synthase, floral development and adaptive evolution.</title>
        <authorList>
            <person name="Zhang G.Q."/>
            <person name="Xu Q."/>
            <person name="Bian C."/>
            <person name="Tsai W.C."/>
            <person name="Yeh C.M."/>
            <person name="Liu K.W."/>
            <person name="Yoshida K."/>
            <person name="Zhang L.S."/>
            <person name="Chang S.B."/>
            <person name="Chen F."/>
            <person name="Shi Y."/>
            <person name="Su Y.Y."/>
            <person name="Zhang Y.Q."/>
            <person name="Chen L.J."/>
            <person name="Yin Y."/>
            <person name="Lin M."/>
            <person name="Huang H."/>
            <person name="Deng H."/>
            <person name="Wang Z.W."/>
            <person name="Zhu S.L."/>
            <person name="Zhao X."/>
            <person name="Deng C."/>
            <person name="Niu S.C."/>
            <person name="Huang J."/>
            <person name="Wang M."/>
            <person name="Liu G.H."/>
            <person name="Yang H.J."/>
            <person name="Xiao X.J."/>
            <person name="Hsiao Y.Y."/>
            <person name="Wu W.L."/>
            <person name="Chen Y.Y."/>
            <person name="Mitsuda N."/>
            <person name="Ohme-Takagi M."/>
            <person name="Luo Y.B."/>
            <person name="Van de Peer Y."/>
            <person name="Liu Z.J."/>
        </authorList>
    </citation>
    <scope>NUCLEOTIDE SEQUENCE [LARGE SCALE GENOMIC DNA]</scope>
    <source>
        <tissue evidence="2">The whole plant</tissue>
    </source>
</reference>
<organism evidence="2 3">
    <name type="scientific">Dendrobium catenatum</name>
    <dbReference type="NCBI Taxonomy" id="906689"/>
    <lineage>
        <taxon>Eukaryota</taxon>
        <taxon>Viridiplantae</taxon>
        <taxon>Streptophyta</taxon>
        <taxon>Embryophyta</taxon>
        <taxon>Tracheophyta</taxon>
        <taxon>Spermatophyta</taxon>
        <taxon>Magnoliopsida</taxon>
        <taxon>Liliopsida</taxon>
        <taxon>Asparagales</taxon>
        <taxon>Orchidaceae</taxon>
        <taxon>Epidendroideae</taxon>
        <taxon>Malaxideae</taxon>
        <taxon>Dendrobiinae</taxon>
        <taxon>Dendrobium</taxon>
    </lineage>
</organism>
<evidence type="ECO:0000313" key="2">
    <source>
        <dbReference type="EMBL" id="PKU88116.1"/>
    </source>
</evidence>
<accession>A0A2I0XJL5</accession>
<protein>
    <submittedName>
        <fullName evidence="2">Uncharacterized protein</fullName>
    </submittedName>
</protein>
<proteinExistence type="predicted"/>
<sequence>MMEEGRLPSTAAAMVGSESTGIKVPEGSNRLHGYINNLNFESVVKNSGKPLVIRENIDNGLKKKTYEMLCDEHQPLVTATMKNPVKADNSEVKVSMLPSFNTPFSSFLSNKFDLLTNEEGVKENGDVIKPLVDNSSKHNESMHVDESKSVAEKGYSIRNEKMIGVEKERDIGSNGEIMKCKLAKELRALGPIKNKPRGRVLEGDRTLIGDSFKVSQHIAIEFGLTLQPSYVGLNERELVEGWRQKAADYLRQGPLVVKDGVEEAPRKAIYMEGKGKSIASEENYSKTPKADPVLCVEQVSFPQDRSLVVEHALYGTTLAFDLRISGGACPSWHHPNSYSLVVEYALYGITLAFDLRISGGACPSWHHPNSYSLVVEYALCGTILAFDLRIRGGACPSWHHPNSYSLVVEYALCGTILAYKIKFRGVEPEDVPKYVEEGGDLPSPPPALGPTLVPTITLVHQSDHYTTMVEGFSNLDM</sequence>
<feature type="region of interest" description="Disordered" evidence="1">
    <location>
        <begin position="1"/>
        <end position="21"/>
    </location>
</feature>
<gene>
    <name evidence="2" type="ORF">MA16_Dca014550</name>
</gene>
<evidence type="ECO:0000256" key="1">
    <source>
        <dbReference type="SAM" id="MobiDB-lite"/>
    </source>
</evidence>
<reference evidence="2 3" key="2">
    <citation type="journal article" date="2017" name="Nature">
        <title>The Apostasia genome and the evolution of orchids.</title>
        <authorList>
            <person name="Zhang G.Q."/>
            <person name="Liu K.W."/>
            <person name="Li Z."/>
            <person name="Lohaus R."/>
            <person name="Hsiao Y.Y."/>
            <person name="Niu S.C."/>
            <person name="Wang J.Y."/>
            <person name="Lin Y.C."/>
            <person name="Xu Q."/>
            <person name="Chen L.J."/>
            <person name="Yoshida K."/>
            <person name="Fujiwara S."/>
            <person name="Wang Z.W."/>
            <person name="Zhang Y.Q."/>
            <person name="Mitsuda N."/>
            <person name="Wang M."/>
            <person name="Liu G.H."/>
            <person name="Pecoraro L."/>
            <person name="Huang H.X."/>
            <person name="Xiao X.J."/>
            <person name="Lin M."/>
            <person name="Wu X.Y."/>
            <person name="Wu W.L."/>
            <person name="Chen Y.Y."/>
            <person name="Chang S.B."/>
            <person name="Sakamoto S."/>
            <person name="Ohme-Takagi M."/>
            <person name="Yagi M."/>
            <person name="Zeng S.J."/>
            <person name="Shen C.Y."/>
            <person name="Yeh C.M."/>
            <person name="Luo Y.B."/>
            <person name="Tsai W.C."/>
            <person name="Van de Peer Y."/>
            <person name="Liu Z.J."/>
        </authorList>
    </citation>
    <scope>NUCLEOTIDE SEQUENCE [LARGE SCALE GENOMIC DNA]</scope>
    <source>
        <tissue evidence="2">The whole plant</tissue>
    </source>
</reference>
<keyword evidence="3" id="KW-1185">Reference proteome</keyword>
<dbReference type="AlphaFoldDB" id="A0A2I0XJL5"/>
<dbReference type="EMBL" id="KZ501821">
    <property type="protein sequence ID" value="PKU88116.1"/>
    <property type="molecule type" value="Genomic_DNA"/>
</dbReference>
<evidence type="ECO:0000313" key="3">
    <source>
        <dbReference type="Proteomes" id="UP000233837"/>
    </source>
</evidence>